<feature type="region of interest" description="Disordered" evidence="1">
    <location>
        <begin position="153"/>
        <end position="189"/>
    </location>
</feature>
<dbReference type="Proteomes" id="UP001240150">
    <property type="component" value="Chromosome"/>
</dbReference>
<sequence length="189" mass="21410">MVNRQFTAAGPDRLWVADATRIPCAEGMFWLAAVRDAFSRRIVGRQTSTRCDTDLILAALEYGIYSRDVRDGDLIHHSDKGSNYTSFRFAERLYDNGILPSMGSVGDSYDTALIENFWSTVKIELVYRSQWRTRDEAENALFAYVDGWHKHPAHPERARLPQPGRIRDGLASRSGKPDRARIAHPATGR</sequence>
<evidence type="ECO:0000259" key="2">
    <source>
        <dbReference type="PROSITE" id="PS50994"/>
    </source>
</evidence>
<dbReference type="RefSeq" id="WP_284922444.1">
    <property type="nucleotide sequence ID" value="NZ_CP126980.1"/>
</dbReference>
<protein>
    <submittedName>
        <fullName evidence="3">DDE-type integrase/transposase/recombinase</fullName>
    </submittedName>
</protein>
<accession>A0ABY8WSL2</accession>
<keyword evidence="4" id="KW-1185">Reference proteome</keyword>
<name>A0ABY8WSL2_9ACTN</name>
<dbReference type="InterPro" id="IPR050900">
    <property type="entry name" value="Transposase_IS3/IS150/IS904"/>
</dbReference>
<dbReference type="PANTHER" id="PTHR46889:SF4">
    <property type="entry name" value="TRANSPOSASE INSO FOR INSERTION SEQUENCE ELEMENT IS911B-RELATED"/>
    <property type="match status" value="1"/>
</dbReference>
<organism evidence="3 4">
    <name type="scientific">Actinoplanes oblitus</name>
    <dbReference type="NCBI Taxonomy" id="3040509"/>
    <lineage>
        <taxon>Bacteria</taxon>
        <taxon>Bacillati</taxon>
        <taxon>Actinomycetota</taxon>
        <taxon>Actinomycetes</taxon>
        <taxon>Micromonosporales</taxon>
        <taxon>Micromonosporaceae</taxon>
        <taxon>Actinoplanes</taxon>
    </lineage>
</organism>
<evidence type="ECO:0000256" key="1">
    <source>
        <dbReference type="SAM" id="MobiDB-lite"/>
    </source>
</evidence>
<dbReference type="PANTHER" id="PTHR46889">
    <property type="entry name" value="TRANSPOSASE INSF FOR INSERTION SEQUENCE IS3B-RELATED"/>
    <property type="match status" value="1"/>
</dbReference>
<dbReference type="InterPro" id="IPR001584">
    <property type="entry name" value="Integrase_cat-core"/>
</dbReference>
<dbReference type="Gene3D" id="3.30.420.10">
    <property type="entry name" value="Ribonuclease H-like superfamily/Ribonuclease H"/>
    <property type="match status" value="1"/>
</dbReference>
<evidence type="ECO:0000313" key="3">
    <source>
        <dbReference type="EMBL" id="WIN00917.1"/>
    </source>
</evidence>
<dbReference type="InterPro" id="IPR036397">
    <property type="entry name" value="RNaseH_sf"/>
</dbReference>
<dbReference type="PROSITE" id="PS50994">
    <property type="entry name" value="INTEGRASE"/>
    <property type="match status" value="1"/>
</dbReference>
<reference evidence="3 4" key="1">
    <citation type="submission" date="2023-06" db="EMBL/GenBank/DDBJ databases">
        <authorList>
            <person name="Yushchuk O."/>
            <person name="Binda E."/>
            <person name="Ruckert-Reed C."/>
            <person name="Fedorenko V."/>
            <person name="Kalinowski J."/>
            <person name="Marinelli F."/>
        </authorList>
    </citation>
    <scope>NUCLEOTIDE SEQUENCE [LARGE SCALE GENOMIC DNA]</scope>
    <source>
        <strain evidence="3 4">NRRL 3884</strain>
    </source>
</reference>
<dbReference type="EMBL" id="CP126980">
    <property type="protein sequence ID" value="WIN00917.1"/>
    <property type="molecule type" value="Genomic_DNA"/>
</dbReference>
<feature type="compositionally biased region" description="Basic and acidic residues" evidence="1">
    <location>
        <begin position="153"/>
        <end position="181"/>
    </location>
</feature>
<dbReference type="Pfam" id="PF00665">
    <property type="entry name" value="rve"/>
    <property type="match status" value="1"/>
</dbReference>
<dbReference type="SUPFAM" id="SSF53098">
    <property type="entry name" value="Ribonuclease H-like"/>
    <property type="match status" value="1"/>
</dbReference>
<dbReference type="InterPro" id="IPR012337">
    <property type="entry name" value="RNaseH-like_sf"/>
</dbReference>
<gene>
    <name evidence="3" type="ORF">ACTOB_007083</name>
</gene>
<evidence type="ECO:0000313" key="4">
    <source>
        <dbReference type="Proteomes" id="UP001240150"/>
    </source>
</evidence>
<feature type="domain" description="Integrase catalytic" evidence="2">
    <location>
        <begin position="7"/>
        <end position="169"/>
    </location>
</feature>
<proteinExistence type="predicted"/>